<dbReference type="InterPro" id="IPR000835">
    <property type="entry name" value="HTH_MarR-typ"/>
</dbReference>
<protein>
    <submittedName>
        <fullName evidence="5">DNA-binding MarR family transcriptional regulator</fullName>
    </submittedName>
</protein>
<evidence type="ECO:0000256" key="3">
    <source>
        <dbReference type="ARBA" id="ARBA00023163"/>
    </source>
</evidence>
<dbReference type="AlphaFoldDB" id="A0A853CYD6"/>
<proteinExistence type="predicted"/>
<evidence type="ECO:0000259" key="4">
    <source>
        <dbReference type="PROSITE" id="PS50995"/>
    </source>
</evidence>
<dbReference type="InterPro" id="IPR023187">
    <property type="entry name" value="Tscrpt_reg_MarR-type_CS"/>
</dbReference>
<reference evidence="5 6" key="1">
    <citation type="submission" date="2020-07" db="EMBL/GenBank/DDBJ databases">
        <title>Sequencing the genomes of 1000 actinobacteria strains.</title>
        <authorList>
            <person name="Klenk H.-P."/>
        </authorList>
    </citation>
    <scope>NUCLEOTIDE SEQUENCE [LARGE SCALE GENOMIC DNA]</scope>
    <source>
        <strain evidence="5 6">DSM 15165</strain>
    </source>
</reference>
<dbReference type="PROSITE" id="PS01117">
    <property type="entry name" value="HTH_MARR_1"/>
    <property type="match status" value="1"/>
</dbReference>
<dbReference type="Gene3D" id="1.10.10.10">
    <property type="entry name" value="Winged helix-like DNA-binding domain superfamily/Winged helix DNA-binding domain"/>
    <property type="match status" value="1"/>
</dbReference>
<feature type="domain" description="HTH marR-type" evidence="4">
    <location>
        <begin position="8"/>
        <end position="141"/>
    </location>
</feature>
<evidence type="ECO:0000256" key="1">
    <source>
        <dbReference type="ARBA" id="ARBA00023015"/>
    </source>
</evidence>
<comment type="caution">
    <text evidence="5">The sequence shown here is derived from an EMBL/GenBank/DDBJ whole genome shotgun (WGS) entry which is preliminary data.</text>
</comment>
<gene>
    <name evidence="5" type="ORF">HNR13_001832</name>
</gene>
<dbReference type="GO" id="GO:0006950">
    <property type="term" value="P:response to stress"/>
    <property type="evidence" value="ECO:0007669"/>
    <property type="project" value="TreeGrafter"/>
</dbReference>
<evidence type="ECO:0000256" key="2">
    <source>
        <dbReference type="ARBA" id="ARBA00023125"/>
    </source>
</evidence>
<dbReference type="Proteomes" id="UP000578352">
    <property type="component" value="Unassembled WGS sequence"/>
</dbReference>
<dbReference type="InterPro" id="IPR036388">
    <property type="entry name" value="WH-like_DNA-bd_sf"/>
</dbReference>
<dbReference type="InterPro" id="IPR039422">
    <property type="entry name" value="MarR/SlyA-like"/>
</dbReference>
<dbReference type="EMBL" id="JACCFL010000001">
    <property type="protein sequence ID" value="NYJ23545.1"/>
    <property type="molecule type" value="Genomic_DNA"/>
</dbReference>
<dbReference type="GO" id="GO:0003700">
    <property type="term" value="F:DNA-binding transcription factor activity"/>
    <property type="evidence" value="ECO:0007669"/>
    <property type="project" value="InterPro"/>
</dbReference>
<dbReference type="RefSeq" id="WP_343063514.1">
    <property type="nucleotide sequence ID" value="NZ_BAABEH010000001.1"/>
</dbReference>
<evidence type="ECO:0000313" key="5">
    <source>
        <dbReference type="EMBL" id="NYJ23545.1"/>
    </source>
</evidence>
<name>A0A853CYD6_9MICO</name>
<dbReference type="SMART" id="SM00347">
    <property type="entry name" value="HTH_MARR"/>
    <property type="match status" value="1"/>
</dbReference>
<dbReference type="InterPro" id="IPR036390">
    <property type="entry name" value="WH_DNA-bd_sf"/>
</dbReference>
<sequence length="164" mass="17274">MDQDEQHADDVDAALQAADVMMRVAARSVSEVEDIVTSPQLRVLVMIATRGPQTLGGVAAELGVHASNATRTCEKLVRLGLVERTEDPDDRRFVRVGLTAEGSSLVQRVIGHRRSALADVLAVMEPAERDAAVASFRAFASAAGDLPSADGRFTLLLPGAAAGL</sequence>
<dbReference type="GO" id="GO:0003677">
    <property type="term" value="F:DNA binding"/>
    <property type="evidence" value="ECO:0007669"/>
    <property type="project" value="UniProtKB-KW"/>
</dbReference>
<keyword evidence="2 5" id="KW-0238">DNA-binding</keyword>
<dbReference type="PRINTS" id="PR00598">
    <property type="entry name" value="HTHMARR"/>
</dbReference>
<keyword evidence="1" id="KW-0805">Transcription regulation</keyword>
<evidence type="ECO:0000313" key="6">
    <source>
        <dbReference type="Proteomes" id="UP000578352"/>
    </source>
</evidence>
<accession>A0A853CYD6</accession>
<dbReference type="PANTHER" id="PTHR33164:SF94">
    <property type="entry name" value="TRANSCRIPTIONAL REGULATORY PROTEIN-RELATED"/>
    <property type="match status" value="1"/>
</dbReference>
<keyword evidence="3" id="KW-0804">Transcription</keyword>
<dbReference type="PANTHER" id="PTHR33164">
    <property type="entry name" value="TRANSCRIPTIONAL REGULATOR, MARR FAMILY"/>
    <property type="match status" value="1"/>
</dbReference>
<dbReference type="Pfam" id="PF12802">
    <property type="entry name" value="MarR_2"/>
    <property type="match status" value="1"/>
</dbReference>
<dbReference type="PROSITE" id="PS50995">
    <property type="entry name" value="HTH_MARR_2"/>
    <property type="match status" value="1"/>
</dbReference>
<dbReference type="SUPFAM" id="SSF46785">
    <property type="entry name" value="Winged helix' DNA-binding domain"/>
    <property type="match status" value="1"/>
</dbReference>
<organism evidence="5 6">
    <name type="scientific">Leifsonia shinshuensis</name>
    <dbReference type="NCBI Taxonomy" id="150026"/>
    <lineage>
        <taxon>Bacteria</taxon>
        <taxon>Bacillati</taxon>
        <taxon>Actinomycetota</taxon>
        <taxon>Actinomycetes</taxon>
        <taxon>Micrococcales</taxon>
        <taxon>Microbacteriaceae</taxon>
        <taxon>Leifsonia</taxon>
    </lineage>
</organism>